<keyword evidence="10 18" id="KW-0747">Spliceosome</keyword>
<dbReference type="InterPro" id="IPR001680">
    <property type="entry name" value="WD40_rpt"/>
</dbReference>
<dbReference type="InterPro" id="IPR013083">
    <property type="entry name" value="Znf_RING/FYVE/PHD"/>
</dbReference>
<evidence type="ECO:0000256" key="10">
    <source>
        <dbReference type="ARBA" id="ARBA00022728"/>
    </source>
</evidence>
<dbReference type="PROSITE" id="PS50294">
    <property type="entry name" value="WD_REPEATS_REGION"/>
    <property type="match status" value="4"/>
</dbReference>
<dbReference type="PANTHER" id="PTHR43995:SF1">
    <property type="entry name" value="PRE-MRNA-PROCESSING FACTOR 19"/>
    <property type="match status" value="1"/>
</dbReference>
<dbReference type="PANTHER" id="PTHR43995">
    <property type="entry name" value="PRE-MRNA-PROCESSING FACTOR 19"/>
    <property type="match status" value="1"/>
</dbReference>
<dbReference type="InterPro" id="IPR019775">
    <property type="entry name" value="WD40_repeat_CS"/>
</dbReference>
<feature type="domain" description="U-box" evidence="19">
    <location>
        <begin position="1"/>
        <end position="72"/>
    </location>
</feature>
<dbReference type="CDD" id="cd16656">
    <property type="entry name" value="RING-Ubox_PRP19"/>
    <property type="match status" value="1"/>
</dbReference>
<dbReference type="PROSITE" id="PS00678">
    <property type="entry name" value="WD_REPEATS_1"/>
    <property type="match status" value="1"/>
</dbReference>
<dbReference type="PRINTS" id="PR00320">
    <property type="entry name" value="GPROTEINBRPT"/>
</dbReference>
<keyword evidence="8 18" id="KW-0507">mRNA processing</keyword>
<evidence type="ECO:0000256" key="15">
    <source>
        <dbReference type="ARBA" id="ARBA00023204"/>
    </source>
</evidence>
<keyword evidence="13 18" id="KW-0833">Ubl conjugation pathway</keyword>
<keyword evidence="11" id="KW-0677">Repeat</keyword>
<keyword evidence="12 18" id="KW-0227">DNA damage</keyword>
<evidence type="ECO:0000256" key="8">
    <source>
        <dbReference type="ARBA" id="ARBA00022664"/>
    </source>
</evidence>
<dbReference type="Pfam" id="PF24814">
    <property type="entry name" value="WD40_Prp19"/>
    <property type="match status" value="1"/>
</dbReference>
<dbReference type="InterPro" id="IPR055340">
    <property type="entry name" value="RING-Ubox_PRP19"/>
</dbReference>
<evidence type="ECO:0000256" key="17">
    <source>
        <dbReference type="PROSITE-ProRule" id="PRU00221"/>
    </source>
</evidence>
<sequence length="493" mass="53644">MSFVCGISGEPTEDPVISPISGHIFDRRLISKFVAENGTDPISCSELSENQLISVKTDGTSSVPRNAATTSIPSLLKMLQDEWDTVMLNSFSLRQQLLIARQELSHSLYQHDAACRVIARLSKELTAAREALSTLKPHTTSKFENDDVSIDESEDQQGLSEAILIKLEEKSKSLTADRKQRGKSLPDGLAKQDELTGLKQTSLHTAIHSTGTPGLTSLDICDKLALTGGIDKTAVLYNWEKEQVVQTFKGHSKKINAVVLHPDSKTSITASADSHIRVWTVDESVSKVIIDVHQASVTDISLNATGDYILSASDDSFWAFSDIRYGKSLCKVAAEAGTHIAMHCIEFHPDGLIFGTGTADAVVKIWDLKNQTVAAAFPGHSAAVRSIAFSENGYYLATGSEDGEVKLWDLRKLKNLKTLTNEEKQPINSLSFDMTGTFLGIGGQKVQVLHVKSWNEVATLSDHSGPVTGVRFGENARSLVTCSLDKSLRVFSI</sequence>
<feature type="repeat" description="WD" evidence="17">
    <location>
        <begin position="377"/>
        <end position="418"/>
    </location>
</feature>
<feature type="repeat" description="WD" evidence="17">
    <location>
        <begin position="460"/>
        <end position="493"/>
    </location>
</feature>
<evidence type="ECO:0000256" key="13">
    <source>
        <dbReference type="ARBA" id="ARBA00022786"/>
    </source>
</evidence>
<keyword evidence="14 18" id="KW-0508">mRNA splicing</keyword>
<keyword evidence="16 18" id="KW-0539">Nucleus</keyword>
<name>A0A8R1DI76_CAEJA</name>
<keyword evidence="7 17" id="KW-0853">WD repeat</keyword>
<comment type="function">
    <text evidence="18">Ubiquitin-protein ligase which is mainly involved pre-mRNA splicing and DNA repair. Required for pre-mRNA splicing as component of the spliceosome.</text>
</comment>
<dbReference type="FunFam" id="3.30.40.10:FF:000027">
    <property type="entry name" value="Pre-mRNA-processing factor 19, putative"/>
    <property type="match status" value="1"/>
</dbReference>
<keyword evidence="15 18" id="KW-0234">DNA repair</keyword>
<dbReference type="InterPro" id="IPR036322">
    <property type="entry name" value="WD40_repeat_dom_sf"/>
</dbReference>
<dbReference type="GO" id="GO:0005654">
    <property type="term" value="C:nucleoplasm"/>
    <property type="evidence" value="ECO:0007669"/>
    <property type="project" value="UniProtKB-SubCell"/>
</dbReference>
<dbReference type="Gene3D" id="3.30.40.10">
    <property type="entry name" value="Zinc/RING finger domain, C3HC4 (zinc finger)"/>
    <property type="match status" value="1"/>
</dbReference>
<dbReference type="PROSITE" id="PS51698">
    <property type="entry name" value="U_BOX"/>
    <property type="match status" value="1"/>
</dbReference>
<organism evidence="20 21">
    <name type="scientific">Caenorhabditis japonica</name>
    <dbReference type="NCBI Taxonomy" id="281687"/>
    <lineage>
        <taxon>Eukaryota</taxon>
        <taxon>Metazoa</taxon>
        <taxon>Ecdysozoa</taxon>
        <taxon>Nematoda</taxon>
        <taxon>Chromadorea</taxon>
        <taxon>Rhabditida</taxon>
        <taxon>Rhabditina</taxon>
        <taxon>Rhabditomorpha</taxon>
        <taxon>Rhabditoidea</taxon>
        <taxon>Rhabditidae</taxon>
        <taxon>Peloderinae</taxon>
        <taxon>Caenorhabditis</taxon>
    </lineage>
</organism>
<dbReference type="GO" id="GO:0070534">
    <property type="term" value="P:protein K63-linked ubiquitination"/>
    <property type="evidence" value="ECO:0007669"/>
    <property type="project" value="UniProtKB-UniRule"/>
</dbReference>
<evidence type="ECO:0000256" key="9">
    <source>
        <dbReference type="ARBA" id="ARBA00022679"/>
    </source>
</evidence>
<evidence type="ECO:0000256" key="3">
    <source>
        <dbReference type="ARBA" id="ARBA00004906"/>
    </source>
</evidence>
<comment type="subcellular location">
    <subcellularLocation>
        <location evidence="2">Nucleus</location>
        <location evidence="2">Nucleoplasm</location>
    </subcellularLocation>
</comment>
<dbReference type="Proteomes" id="UP000005237">
    <property type="component" value="Unassembled WGS sequence"/>
</dbReference>
<dbReference type="EC" id="2.3.2.27" evidence="5 18"/>
<dbReference type="InterPro" id="IPR020472">
    <property type="entry name" value="WD40_PAC1"/>
</dbReference>
<reference evidence="20" key="2">
    <citation type="submission" date="2022-06" db="UniProtKB">
        <authorList>
            <consortium name="EnsemblMetazoa"/>
        </authorList>
    </citation>
    <scope>IDENTIFICATION</scope>
    <source>
        <strain evidence="20">DF5081</strain>
    </source>
</reference>
<dbReference type="Gene3D" id="2.130.10.10">
    <property type="entry name" value="YVTN repeat-like/Quinoprotein amine dehydrogenase"/>
    <property type="match status" value="1"/>
</dbReference>
<dbReference type="OMA" id="SLDQHWA"/>
<evidence type="ECO:0000256" key="11">
    <source>
        <dbReference type="ARBA" id="ARBA00022737"/>
    </source>
</evidence>
<dbReference type="InterPro" id="IPR003613">
    <property type="entry name" value="Ubox_domain"/>
</dbReference>
<dbReference type="SUPFAM" id="SSF57850">
    <property type="entry name" value="RING/U-box"/>
    <property type="match status" value="1"/>
</dbReference>
<keyword evidence="9 18" id="KW-0808">Transferase</keyword>
<evidence type="ECO:0000313" key="20">
    <source>
        <dbReference type="EnsemblMetazoa" id="CJA02811.1"/>
    </source>
</evidence>
<evidence type="ECO:0000256" key="16">
    <source>
        <dbReference type="ARBA" id="ARBA00023242"/>
    </source>
</evidence>
<dbReference type="Pfam" id="PF04564">
    <property type="entry name" value="U-box"/>
    <property type="match status" value="1"/>
</dbReference>
<dbReference type="SMART" id="SM00320">
    <property type="entry name" value="WD40"/>
    <property type="match status" value="7"/>
</dbReference>
<evidence type="ECO:0000256" key="1">
    <source>
        <dbReference type="ARBA" id="ARBA00000900"/>
    </source>
</evidence>
<evidence type="ECO:0000256" key="4">
    <source>
        <dbReference type="ARBA" id="ARBA00006388"/>
    </source>
</evidence>
<dbReference type="InterPro" id="IPR013915">
    <property type="entry name" value="Prp19_cc"/>
</dbReference>
<evidence type="ECO:0000256" key="6">
    <source>
        <dbReference type="ARBA" id="ARBA00015618"/>
    </source>
</evidence>
<dbReference type="GO" id="GO:0071006">
    <property type="term" value="C:U2-type catalytic step 1 spliceosome"/>
    <property type="evidence" value="ECO:0007669"/>
    <property type="project" value="TreeGrafter"/>
</dbReference>
<dbReference type="SUPFAM" id="SSF50978">
    <property type="entry name" value="WD40 repeat-like"/>
    <property type="match status" value="1"/>
</dbReference>
<proteinExistence type="inferred from homology"/>
<dbReference type="GO" id="GO:0061630">
    <property type="term" value="F:ubiquitin protein ligase activity"/>
    <property type="evidence" value="ECO:0007669"/>
    <property type="project" value="UniProtKB-UniRule"/>
</dbReference>
<dbReference type="InterPro" id="IPR015943">
    <property type="entry name" value="WD40/YVTN_repeat-like_dom_sf"/>
</dbReference>
<dbReference type="AlphaFoldDB" id="A0A8R1DI76"/>
<evidence type="ECO:0000256" key="18">
    <source>
        <dbReference type="RuleBase" id="RU367101"/>
    </source>
</evidence>
<comment type="catalytic activity">
    <reaction evidence="1 18">
        <text>S-ubiquitinyl-[E2 ubiquitin-conjugating enzyme]-L-cysteine + [acceptor protein]-L-lysine = [E2 ubiquitin-conjugating enzyme]-L-cysteine + N(6)-ubiquitinyl-[acceptor protein]-L-lysine.</text>
        <dbReference type="EC" id="2.3.2.27"/>
    </reaction>
</comment>
<evidence type="ECO:0000259" key="19">
    <source>
        <dbReference type="PROSITE" id="PS51698"/>
    </source>
</evidence>
<dbReference type="GO" id="GO:0000398">
    <property type="term" value="P:mRNA splicing, via spliceosome"/>
    <property type="evidence" value="ECO:0007669"/>
    <property type="project" value="InterPro"/>
</dbReference>
<evidence type="ECO:0000256" key="14">
    <source>
        <dbReference type="ARBA" id="ARBA00023187"/>
    </source>
</evidence>
<dbReference type="SMART" id="SM00504">
    <property type="entry name" value="Ubox"/>
    <property type="match status" value="1"/>
</dbReference>
<dbReference type="CDD" id="cd00200">
    <property type="entry name" value="WD40"/>
    <property type="match status" value="1"/>
</dbReference>
<comment type="similarity">
    <text evidence="4 18">Belongs to the WD repeat PRP19 family.</text>
</comment>
<evidence type="ECO:0000256" key="2">
    <source>
        <dbReference type="ARBA" id="ARBA00004642"/>
    </source>
</evidence>
<dbReference type="Pfam" id="PF08606">
    <property type="entry name" value="Prp19"/>
    <property type="match status" value="1"/>
</dbReference>
<dbReference type="InterPro" id="IPR038959">
    <property type="entry name" value="Prp19"/>
</dbReference>
<accession>A0A8R1DI76</accession>
<dbReference type="GO" id="GO:0000974">
    <property type="term" value="C:Prp19 complex"/>
    <property type="evidence" value="ECO:0007669"/>
    <property type="project" value="UniProtKB-UniRule"/>
</dbReference>
<dbReference type="GO" id="GO:0006281">
    <property type="term" value="P:DNA repair"/>
    <property type="evidence" value="ECO:0007669"/>
    <property type="project" value="UniProtKB-KW"/>
</dbReference>
<evidence type="ECO:0000313" key="21">
    <source>
        <dbReference type="Proteomes" id="UP000005237"/>
    </source>
</evidence>
<feature type="repeat" description="WD" evidence="17">
    <location>
        <begin position="335"/>
        <end position="376"/>
    </location>
</feature>
<keyword evidence="21" id="KW-1185">Reference proteome</keyword>
<protein>
    <recommendedName>
        <fullName evidence="6 18">Pre-mRNA-processing factor 19</fullName>
        <ecNumber evidence="5 18">2.3.2.27</ecNumber>
    </recommendedName>
</protein>
<comment type="pathway">
    <text evidence="3 18">Protein modification; protein ubiquitination.</text>
</comment>
<comment type="subunit">
    <text evidence="18">Homotetramer.</text>
</comment>
<feature type="repeat" description="WD" evidence="17">
    <location>
        <begin position="248"/>
        <end position="282"/>
    </location>
</feature>
<evidence type="ECO:0000256" key="12">
    <source>
        <dbReference type="ARBA" id="ARBA00022763"/>
    </source>
</evidence>
<evidence type="ECO:0000256" key="5">
    <source>
        <dbReference type="ARBA" id="ARBA00012483"/>
    </source>
</evidence>
<dbReference type="GO" id="GO:0005737">
    <property type="term" value="C:cytoplasm"/>
    <property type="evidence" value="ECO:0007669"/>
    <property type="project" value="TreeGrafter"/>
</dbReference>
<dbReference type="PROSITE" id="PS50082">
    <property type="entry name" value="WD_REPEATS_2"/>
    <property type="match status" value="4"/>
</dbReference>
<dbReference type="EnsemblMetazoa" id="CJA02811.1">
    <property type="protein sequence ID" value="CJA02811.1"/>
    <property type="gene ID" value="WBGene00122015"/>
</dbReference>
<evidence type="ECO:0000256" key="7">
    <source>
        <dbReference type="ARBA" id="ARBA00022574"/>
    </source>
</evidence>
<reference evidence="21" key="1">
    <citation type="submission" date="2010-08" db="EMBL/GenBank/DDBJ databases">
        <authorList>
            <consortium name="Caenorhabditis japonica Sequencing Consortium"/>
            <person name="Wilson R.K."/>
        </authorList>
    </citation>
    <scope>NUCLEOTIDE SEQUENCE [LARGE SCALE GENOMIC DNA]</scope>
    <source>
        <strain evidence="21">DF5081</strain>
    </source>
</reference>